<keyword evidence="2" id="KW-0808">Transferase</keyword>
<comment type="caution">
    <text evidence="4">The sequence shown here is derived from an EMBL/GenBank/DDBJ whole genome shotgun (WGS) entry which is preliminary data.</text>
</comment>
<evidence type="ECO:0000256" key="3">
    <source>
        <dbReference type="ARBA" id="ARBA00022691"/>
    </source>
</evidence>
<protein>
    <submittedName>
        <fullName evidence="4">Uncharacterized protein</fullName>
    </submittedName>
</protein>
<evidence type="ECO:0000313" key="4">
    <source>
        <dbReference type="EMBL" id="KPA85260.1"/>
    </source>
</evidence>
<dbReference type="EMBL" id="LGTL01000002">
    <property type="protein sequence ID" value="KPA85260.1"/>
    <property type="molecule type" value="Genomic_DNA"/>
</dbReference>
<dbReference type="AlphaFoldDB" id="A0A0M9G8Y7"/>
<reference evidence="4 5" key="1">
    <citation type="submission" date="2015-07" db="EMBL/GenBank/DDBJ databases">
        <title>High-quality genome of monoxenous trypanosomatid Leptomonas pyrrhocoris.</title>
        <authorList>
            <person name="Flegontov P."/>
            <person name="Butenko A."/>
            <person name="Firsov S."/>
            <person name="Vlcek C."/>
            <person name="Logacheva M.D."/>
            <person name="Field M."/>
            <person name="Filatov D."/>
            <person name="Flegontova O."/>
            <person name="Gerasimov E."/>
            <person name="Jackson A.P."/>
            <person name="Kelly S."/>
            <person name="Opperdoes F."/>
            <person name="O'Reilly A."/>
            <person name="Votypka J."/>
            <person name="Yurchenko V."/>
            <person name="Lukes J."/>
        </authorList>
    </citation>
    <scope>NUCLEOTIDE SEQUENCE [LARGE SCALE GENOMIC DNA]</scope>
    <source>
        <strain evidence="4">H10</strain>
    </source>
</reference>
<dbReference type="PANTHER" id="PTHR10259:SF11">
    <property type="entry name" value="THIOPURINE S-METHYLTRANSFERASE"/>
    <property type="match status" value="1"/>
</dbReference>
<dbReference type="InterPro" id="IPR029063">
    <property type="entry name" value="SAM-dependent_MTases_sf"/>
</dbReference>
<dbReference type="OMA" id="MMAIPPD"/>
<organism evidence="4 5">
    <name type="scientific">Leptomonas pyrrhocoris</name>
    <name type="common">Firebug parasite</name>
    <dbReference type="NCBI Taxonomy" id="157538"/>
    <lineage>
        <taxon>Eukaryota</taxon>
        <taxon>Discoba</taxon>
        <taxon>Euglenozoa</taxon>
        <taxon>Kinetoplastea</taxon>
        <taxon>Metakinetoplastina</taxon>
        <taxon>Trypanosomatida</taxon>
        <taxon>Trypanosomatidae</taxon>
        <taxon>Leishmaniinae</taxon>
        <taxon>Leptomonas</taxon>
    </lineage>
</organism>
<dbReference type="Pfam" id="PF05724">
    <property type="entry name" value="TPMT"/>
    <property type="match status" value="1"/>
</dbReference>
<dbReference type="RefSeq" id="XP_015663699.1">
    <property type="nucleotide sequence ID" value="XM_015798179.1"/>
</dbReference>
<keyword evidence="1" id="KW-0489">Methyltransferase</keyword>
<dbReference type="GeneID" id="26901902"/>
<accession>A0A0M9G8Y7</accession>
<proteinExistence type="predicted"/>
<dbReference type="GO" id="GO:0032259">
    <property type="term" value="P:methylation"/>
    <property type="evidence" value="ECO:0007669"/>
    <property type="project" value="UniProtKB-KW"/>
</dbReference>
<name>A0A0M9G8Y7_LEPPY</name>
<dbReference type="PROSITE" id="PS51585">
    <property type="entry name" value="SAM_MT_TPMT"/>
    <property type="match status" value="1"/>
</dbReference>
<keyword evidence="3" id="KW-0949">S-adenosyl-L-methionine</keyword>
<gene>
    <name evidence="4" type="ORF">ABB37_01607</name>
</gene>
<dbReference type="Proteomes" id="UP000037923">
    <property type="component" value="Unassembled WGS sequence"/>
</dbReference>
<keyword evidence="5" id="KW-1185">Reference proteome</keyword>
<dbReference type="Gene3D" id="3.40.50.150">
    <property type="entry name" value="Vaccinia Virus protein VP39"/>
    <property type="match status" value="1"/>
</dbReference>
<dbReference type="InterPro" id="IPR008854">
    <property type="entry name" value="TPMT"/>
</dbReference>
<dbReference type="VEuPathDB" id="TriTrypDB:LpyrH10_02_5810"/>
<dbReference type="PANTHER" id="PTHR10259">
    <property type="entry name" value="THIOPURINE S-METHYLTRANSFERASE"/>
    <property type="match status" value="1"/>
</dbReference>
<sequence length="294" mass="32043">MPTVSANGPTAQVGFKLNGQNSKEFWNAAWEHDATGWRQAEQRPVFTRNLYVWACNSSDASDVQVIPRPCVIDKADYDADLYNGPTEEAVVTAFLQGKSVLVPLCGDTAAVRYMADHGATLVVGADLAPEALRRQRETHLGDVRFVVTSLPLPGSSGSVTVYEGVKGGCTIRLFEGDFLALAGVEVFCNAKIDFVYDRASMMAMHPSMRSAYVATIAACLTPEAGLMVERPVRDEGDVAGPPFTFSPVQVLSLYNSATGRSYDVETVLVSRWYGNPDPGNVHYFDFLRVFPKKT</sequence>
<dbReference type="SUPFAM" id="SSF53335">
    <property type="entry name" value="S-adenosyl-L-methionine-dependent methyltransferases"/>
    <property type="match status" value="1"/>
</dbReference>
<evidence type="ECO:0000256" key="2">
    <source>
        <dbReference type="ARBA" id="ARBA00022679"/>
    </source>
</evidence>
<evidence type="ECO:0000256" key="1">
    <source>
        <dbReference type="ARBA" id="ARBA00022603"/>
    </source>
</evidence>
<dbReference type="OrthoDB" id="276151at2759"/>
<evidence type="ECO:0000313" key="5">
    <source>
        <dbReference type="Proteomes" id="UP000037923"/>
    </source>
</evidence>
<dbReference type="GO" id="GO:0008119">
    <property type="term" value="F:thiopurine S-methyltransferase activity"/>
    <property type="evidence" value="ECO:0007669"/>
    <property type="project" value="TreeGrafter"/>
</dbReference>